<gene>
    <name evidence="2" type="ORF">NP493_37g08039</name>
</gene>
<feature type="compositionally biased region" description="Polar residues" evidence="1">
    <location>
        <begin position="1"/>
        <end position="10"/>
    </location>
</feature>
<dbReference type="AlphaFoldDB" id="A0AAD9UJU7"/>
<evidence type="ECO:0000313" key="3">
    <source>
        <dbReference type="Proteomes" id="UP001209878"/>
    </source>
</evidence>
<proteinExistence type="predicted"/>
<sequence length="540" mass="61246">MPTIPETQGVTRCESPAPLMEPRTTSRDEMWRSSPTSLKLAKKSDIIYTDVVIIGNGPSGITLSYLLSGHWPYYNGGSLSDKYLQMRLQEDQQKSLVEQDLEYLSNNLEGRSNNPVAVLFDVLTHPDADVGIEETSLLEWKHHPERAIEHVVLGKSGIGGAWQMMDLVQMQTLSLGNWMELPDLSFNEWLLSYKNRQKNSEDGDSNLSVSERACMLDVRNYYVAYVKEMQLTQYFHVGSTVTSVERVLDVCHPVDADSGEQDPCTREHHGKFKWEVRGYEHLVSDGDHIETREFCYRAPNVVMATGTFDKPNHMGVPGENFPYILHSLREVERMYELGKLSSKSDPLVIIGAGLSAADAILYTQQHHLPVVHVFRCDIEDPDLIVRKLPPVLYPEYHEVYNMMRDGATPDTQDTYQRYSRHSVTEFKADGKVLIRSSESLFDTIIEASFALVLVGYRPDLSYLPQDGQTFGVRQEGPIDSKHNPVAIDQLTFECQHEPGLYAMGPLVGDNFVRFLRGGALAITSHLWWKRQPKNDEYNDG</sequence>
<dbReference type="InterPro" id="IPR036188">
    <property type="entry name" value="FAD/NAD-bd_sf"/>
</dbReference>
<evidence type="ECO:0000313" key="2">
    <source>
        <dbReference type="EMBL" id="KAK2192189.1"/>
    </source>
</evidence>
<protein>
    <recommendedName>
        <fullName evidence="4">FAD/NAD(P)-binding domain-containing protein</fullName>
    </recommendedName>
</protein>
<keyword evidence="3" id="KW-1185">Reference proteome</keyword>
<evidence type="ECO:0000256" key="1">
    <source>
        <dbReference type="SAM" id="MobiDB-lite"/>
    </source>
</evidence>
<dbReference type="PANTHER" id="PTHR15192">
    <property type="entry name" value="PROTEIN CBG05349"/>
    <property type="match status" value="1"/>
</dbReference>
<dbReference type="Gene3D" id="3.50.50.60">
    <property type="entry name" value="FAD/NAD(P)-binding domain"/>
    <property type="match status" value="1"/>
</dbReference>
<dbReference type="EMBL" id="JAODUO010000037">
    <property type="protein sequence ID" value="KAK2192189.1"/>
    <property type="molecule type" value="Genomic_DNA"/>
</dbReference>
<name>A0AAD9UJU7_RIDPI</name>
<dbReference type="Pfam" id="PF13738">
    <property type="entry name" value="Pyr_redox_3"/>
    <property type="match status" value="1"/>
</dbReference>
<feature type="region of interest" description="Disordered" evidence="1">
    <location>
        <begin position="1"/>
        <end position="33"/>
    </location>
</feature>
<accession>A0AAD9UJU7</accession>
<dbReference type="Proteomes" id="UP001209878">
    <property type="component" value="Unassembled WGS sequence"/>
</dbReference>
<dbReference type="InterPro" id="IPR029731">
    <property type="entry name" value="OSGIN1/2"/>
</dbReference>
<organism evidence="2 3">
    <name type="scientific">Ridgeia piscesae</name>
    <name type="common">Tubeworm</name>
    <dbReference type="NCBI Taxonomy" id="27915"/>
    <lineage>
        <taxon>Eukaryota</taxon>
        <taxon>Metazoa</taxon>
        <taxon>Spiralia</taxon>
        <taxon>Lophotrochozoa</taxon>
        <taxon>Annelida</taxon>
        <taxon>Polychaeta</taxon>
        <taxon>Sedentaria</taxon>
        <taxon>Canalipalpata</taxon>
        <taxon>Sabellida</taxon>
        <taxon>Siboglinidae</taxon>
        <taxon>Ridgeia</taxon>
    </lineage>
</organism>
<reference evidence="2" key="1">
    <citation type="journal article" date="2023" name="Mol. Biol. Evol.">
        <title>Third-Generation Sequencing Reveals the Adaptive Role of the Epigenome in Three Deep-Sea Polychaetes.</title>
        <authorList>
            <person name="Perez M."/>
            <person name="Aroh O."/>
            <person name="Sun Y."/>
            <person name="Lan Y."/>
            <person name="Juniper S.K."/>
            <person name="Young C.R."/>
            <person name="Angers B."/>
            <person name="Qian P.Y."/>
        </authorList>
    </citation>
    <scope>NUCLEOTIDE SEQUENCE</scope>
    <source>
        <strain evidence="2">R07B-5</strain>
    </source>
</reference>
<evidence type="ECO:0008006" key="4">
    <source>
        <dbReference type="Google" id="ProtNLM"/>
    </source>
</evidence>
<dbReference type="SUPFAM" id="SSF51905">
    <property type="entry name" value="FAD/NAD(P)-binding domain"/>
    <property type="match status" value="2"/>
</dbReference>
<comment type="caution">
    <text evidence="2">The sequence shown here is derived from an EMBL/GenBank/DDBJ whole genome shotgun (WGS) entry which is preliminary data.</text>
</comment>
<dbReference type="PANTHER" id="PTHR15192:SF8">
    <property type="entry name" value="FAD_NAD(P)-BINDING DOMAIN-CONTAINING PROTEIN"/>
    <property type="match status" value="1"/>
</dbReference>